<dbReference type="GO" id="GO:0050118">
    <property type="term" value="F:N-acetyldiaminopimelate deacetylase activity"/>
    <property type="evidence" value="ECO:0007669"/>
    <property type="project" value="UniProtKB-ARBA"/>
</dbReference>
<feature type="binding site" evidence="2">
    <location>
        <position position="414"/>
    </location>
    <ligand>
        <name>Mn(2+)</name>
        <dbReference type="ChEBI" id="CHEBI:29035"/>
        <label>2</label>
    </ligand>
</feature>
<keyword evidence="2" id="KW-0479">Metal-binding</keyword>
<organism evidence="5 6">
    <name type="scientific">Brevundimonas goettingensis</name>
    <dbReference type="NCBI Taxonomy" id="2774190"/>
    <lineage>
        <taxon>Bacteria</taxon>
        <taxon>Pseudomonadati</taxon>
        <taxon>Pseudomonadota</taxon>
        <taxon>Alphaproteobacteria</taxon>
        <taxon>Caulobacterales</taxon>
        <taxon>Caulobacteraceae</taxon>
        <taxon>Brevundimonas</taxon>
    </lineage>
</organism>
<evidence type="ECO:0000256" key="3">
    <source>
        <dbReference type="SAM" id="SignalP"/>
    </source>
</evidence>
<dbReference type="InterPro" id="IPR002933">
    <property type="entry name" value="Peptidase_M20"/>
</dbReference>
<proteinExistence type="predicted"/>
<dbReference type="Gene3D" id="3.40.630.10">
    <property type="entry name" value="Zn peptidases"/>
    <property type="match status" value="1"/>
</dbReference>
<dbReference type="Pfam" id="PF07687">
    <property type="entry name" value="M20_dimer"/>
    <property type="match status" value="1"/>
</dbReference>
<feature type="binding site" evidence="2">
    <location>
        <position position="204"/>
    </location>
    <ligand>
        <name>Mn(2+)</name>
        <dbReference type="ChEBI" id="CHEBI:29035"/>
        <label>2</label>
    </ligand>
</feature>
<reference evidence="5" key="1">
    <citation type="submission" date="2020-09" db="EMBL/GenBank/DDBJ databases">
        <title>Brevundimonas sp. LVF2 isolated from a puddle in Goettingen, Germany.</title>
        <authorList>
            <person name="Friedrich I."/>
            <person name="Klassen A."/>
            <person name="Hannes N."/>
            <person name="Schneider D."/>
            <person name="Hertel R."/>
            <person name="Daniel R."/>
        </authorList>
    </citation>
    <scope>NUCLEOTIDE SEQUENCE</scope>
    <source>
        <strain evidence="5">LVF2</strain>
    </source>
</reference>
<dbReference type="GO" id="GO:0019877">
    <property type="term" value="P:diaminopimelate biosynthetic process"/>
    <property type="evidence" value="ECO:0007669"/>
    <property type="project" value="UniProtKB-ARBA"/>
</dbReference>
<comment type="cofactor">
    <cofactor evidence="2">
        <name>Mn(2+)</name>
        <dbReference type="ChEBI" id="CHEBI:29035"/>
    </cofactor>
    <text evidence="2">The Mn(2+) ion enhances activity.</text>
</comment>
<dbReference type="FunFam" id="3.30.70.360:FF:000001">
    <property type="entry name" value="N-acetyldiaminopimelate deacetylase"/>
    <property type="match status" value="1"/>
</dbReference>
<dbReference type="GO" id="GO:0046872">
    <property type="term" value="F:metal ion binding"/>
    <property type="evidence" value="ECO:0007669"/>
    <property type="project" value="UniProtKB-KW"/>
</dbReference>
<evidence type="ECO:0000259" key="4">
    <source>
        <dbReference type="Pfam" id="PF07687"/>
    </source>
</evidence>
<feature type="domain" description="Peptidase M20 dimerisation" evidence="4">
    <location>
        <begin position="224"/>
        <end position="307"/>
    </location>
</feature>
<dbReference type="Pfam" id="PF01546">
    <property type="entry name" value="Peptidase_M20"/>
    <property type="match status" value="1"/>
</dbReference>
<dbReference type="InterPro" id="IPR017439">
    <property type="entry name" value="Amidohydrolase"/>
</dbReference>
<feature type="binding site" evidence="2">
    <location>
        <position position="143"/>
    </location>
    <ligand>
        <name>Mn(2+)</name>
        <dbReference type="ChEBI" id="CHEBI:29035"/>
        <label>2</label>
    </ligand>
</feature>
<evidence type="ECO:0000313" key="6">
    <source>
        <dbReference type="Proteomes" id="UP000663918"/>
    </source>
</evidence>
<dbReference type="AlphaFoldDB" id="A0A975C1Q2"/>
<evidence type="ECO:0000256" key="1">
    <source>
        <dbReference type="ARBA" id="ARBA00022801"/>
    </source>
</evidence>
<evidence type="ECO:0000313" key="5">
    <source>
        <dbReference type="EMBL" id="QTC90180.1"/>
    </source>
</evidence>
<name>A0A975C1Q2_9CAUL</name>
<dbReference type="EMBL" id="CP062222">
    <property type="protein sequence ID" value="QTC90180.1"/>
    <property type="molecule type" value="Genomic_DNA"/>
</dbReference>
<protein>
    <submittedName>
        <fullName evidence="5">Amidohydrolase</fullName>
    </submittedName>
</protein>
<dbReference type="RefSeq" id="WP_207868601.1">
    <property type="nucleotide sequence ID" value="NZ_CP062222.1"/>
</dbReference>
<feature type="chain" id="PRO_5038067460" evidence="3">
    <location>
        <begin position="23"/>
        <end position="444"/>
    </location>
</feature>
<evidence type="ECO:0000256" key="2">
    <source>
        <dbReference type="PIRSR" id="PIRSR005962-1"/>
    </source>
</evidence>
<keyword evidence="2" id="KW-0464">Manganese</keyword>
<keyword evidence="1" id="KW-0378">Hydrolase</keyword>
<feature type="binding site" evidence="2">
    <location>
        <position position="177"/>
    </location>
    <ligand>
        <name>Mn(2+)</name>
        <dbReference type="ChEBI" id="CHEBI:29035"/>
        <label>2</label>
    </ligand>
</feature>
<sequence>MRALIPTTAALLLLAAGSAASAQTAAPAAPDSALKQSILADYDARLAAVFDDFHRNPELSGMETRTSARMAELLTGLGYEVTTGVGGTGVVAVLRNGEGPTVLIRADMDGLPLQEASGLPNASTARQVDSDGKEKPVMHACGHDVHITALVGTARQLMDRKDDWSGTLILIAQPAEERIFGARAMVNDGLYSRFPKPDYALAFHVDAQMAEGQVSVPLGIHSSSSDGVEIVVHGVGTHGAYPHLGVDPILVASSIVMNLQSLRSRTVNPLEGAVVTVGSIHGGIKNNIISDRVDMQLTVRADSPEVRTLLLDGIDRVSRGTAEALGVPENLLPTVTRSTLETTPATINDGPTAQRVRDAIAAAMGPNVLNDEPRAGMGAEDFAYFVTPESGVKGVYFDVGGTPAAEVETAAGHHSPLFKIDAKPSVTTGVEAMTVAALALLAKT</sequence>
<feature type="signal peptide" evidence="3">
    <location>
        <begin position="1"/>
        <end position="22"/>
    </location>
</feature>
<dbReference type="Proteomes" id="UP000663918">
    <property type="component" value="Chromosome"/>
</dbReference>
<keyword evidence="6" id="KW-1185">Reference proteome</keyword>
<dbReference type="SUPFAM" id="SSF53187">
    <property type="entry name" value="Zn-dependent exopeptidases"/>
    <property type="match status" value="1"/>
</dbReference>
<accession>A0A975C1Q2</accession>
<dbReference type="SUPFAM" id="SSF55031">
    <property type="entry name" value="Bacterial exopeptidase dimerisation domain"/>
    <property type="match status" value="1"/>
</dbReference>
<dbReference type="KEGG" id="bgoe:IFJ75_12925"/>
<dbReference type="PANTHER" id="PTHR11014">
    <property type="entry name" value="PEPTIDASE M20 FAMILY MEMBER"/>
    <property type="match status" value="1"/>
</dbReference>
<gene>
    <name evidence="5" type="ORF">IFJ75_12925</name>
</gene>
<dbReference type="Gene3D" id="3.30.70.360">
    <property type="match status" value="1"/>
</dbReference>
<dbReference type="NCBIfam" id="TIGR01891">
    <property type="entry name" value="amidohydrolases"/>
    <property type="match status" value="1"/>
</dbReference>
<dbReference type="InterPro" id="IPR036264">
    <property type="entry name" value="Bact_exopeptidase_dim_dom"/>
</dbReference>
<dbReference type="InterPro" id="IPR011650">
    <property type="entry name" value="Peptidase_M20_dimer"/>
</dbReference>
<dbReference type="PANTHER" id="PTHR11014:SF63">
    <property type="entry name" value="METALLOPEPTIDASE, PUTATIVE (AFU_ORTHOLOGUE AFUA_6G09600)-RELATED"/>
    <property type="match status" value="1"/>
</dbReference>
<dbReference type="PIRSF" id="PIRSF005962">
    <property type="entry name" value="Pept_M20D_amidohydro"/>
    <property type="match status" value="1"/>
</dbReference>
<keyword evidence="3" id="KW-0732">Signal</keyword>
<feature type="binding site" evidence="2">
    <location>
        <position position="141"/>
    </location>
    <ligand>
        <name>Mn(2+)</name>
        <dbReference type="ChEBI" id="CHEBI:29035"/>
        <label>2</label>
    </ligand>
</feature>